<accession>A0A2A4JSK9</accession>
<dbReference type="PANTHER" id="PTHR11552">
    <property type="entry name" value="GLUCOSE-METHANOL-CHOLINE GMC OXIDOREDUCTASE"/>
    <property type="match status" value="1"/>
</dbReference>
<reference evidence="7" key="1">
    <citation type="submission" date="2017-09" db="EMBL/GenBank/DDBJ databases">
        <title>Contemporary evolution of a Lepidopteran species, Heliothis virescens, in response to modern agricultural practices.</title>
        <authorList>
            <person name="Fritz M.L."/>
            <person name="Deyonke A.M."/>
            <person name="Papanicolaou A."/>
            <person name="Micinski S."/>
            <person name="Westbrook J."/>
            <person name="Gould F."/>
        </authorList>
    </citation>
    <scope>NUCLEOTIDE SEQUENCE [LARGE SCALE GENOMIC DNA]</scope>
    <source>
        <strain evidence="7">HvINT-</strain>
        <tissue evidence="7">Whole body</tissue>
    </source>
</reference>
<evidence type="ECO:0000256" key="5">
    <source>
        <dbReference type="PIRSR" id="PIRSR000137-2"/>
    </source>
</evidence>
<evidence type="ECO:0000313" key="7">
    <source>
        <dbReference type="EMBL" id="PCG74382.1"/>
    </source>
</evidence>
<comment type="cofactor">
    <cofactor evidence="1 5">
        <name>FAD</name>
        <dbReference type="ChEBI" id="CHEBI:57692"/>
    </cofactor>
</comment>
<dbReference type="InterPro" id="IPR036188">
    <property type="entry name" value="FAD/NAD-bd_sf"/>
</dbReference>
<dbReference type="GO" id="GO:0050660">
    <property type="term" value="F:flavin adenine dinucleotide binding"/>
    <property type="evidence" value="ECO:0007669"/>
    <property type="project" value="InterPro"/>
</dbReference>
<comment type="caution">
    <text evidence="7">The sequence shown here is derived from an EMBL/GenBank/DDBJ whole genome shotgun (WGS) entry which is preliminary data.</text>
</comment>
<dbReference type="Pfam" id="PF05199">
    <property type="entry name" value="GMC_oxred_C"/>
    <property type="match status" value="1"/>
</dbReference>
<organism evidence="7">
    <name type="scientific">Heliothis virescens</name>
    <name type="common">Tobacco budworm moth</name>
    <dbReference type="NCBI Taxonomy" id="7102"/>
    <lineage>
        <taxon>Eukaryota</taxon>
        <taxon>Metazoa</taxon>
        <taxon>Ecdysozoa</taxon>
        <taxon>Arthropoda</taxon>
        <taxon>Hexapoda</taxon>
        <taxon>Insecta</taxon>
        <taxon>Pterygota</taxon>
        <taxon>Neoptera</taxon>
        <taxon>Endopterygota</taxon>
        <taxon>Lepidoptera</taxon>
        <taxon>Glossata</taxon>
        <taxon>Ditrysia</taxon>
        <taxon>Noctuoidea</taxon>
        <taxon>Noctuidae</taxon>
        <taxon>Heliothinae</taxon>
        <taxon>Heliothis</taxon>
    </lineage>
</organism>
<evidence type="ECO:0000256" key="1">
    <source>
        <dbReference type="ARBA" id="ARBA00001974"/>
    </source>
</evidence>
<evidence type="ECO:0000259" key="6">
    <source>
        <dbReference type="PROSITE" id="PS00624"/>
    </source>
</evidence>
<dbReference type="PANTHER" id="PTHR11552:SF147">
    <property type="entry name" value="CHOLINE DEHYDROGENASE, MITOCHONDRIAL"/>
    <property type="match status" value="1"/>
</dbReference>
<dbReference type="InterPro" id="IPR007867">
    <property type="entry name" value="GMC_OxRtase_C"/>
</dbReference>
<dbReference type="Gene3D" id="3.30.560.10">
    <property type="entry name" value="Glucose Oxidase, domain 3"/>
    <property type="match status" value="1"/>
</dbReference>
<name>A0A2A4JSK9_HELVI</name>
<dbReference type="SUPFAM" id="SSF54373">
    <property type="entry name" value="FAD-linked reductases, C-terminal domain"/>
    <property type="match status" value="1"/>
</dbReference>
<keyword evidence="4 5" id="KW-0274">FAD</keyword>
<gene>
    <name evidence="7" type="ORF">B5V51_13420</name>
</gene>
<feature type="binding site" evidence="5">
    <location>
        <begin position="559"/>
        <end position="560"/>
    </location>
    <ligand>
        <name>FAD</name>
        <dbReference type="ChEBI" id="CHEBI:57692"/>
    </ligand>
</feature>
<protein>
    <recommendedName>
        <fullName evidence="6">Glucose-methanol-choline oxidoreductase N-terminal domain-containing protein</fullName>
    </recommendedName>
</protein>
<dbReference type="EMBL" id="NWSH01000760">
    <property type="protein sequence ID" value="PCG74382.1"/>
    <property type="molecule type" value="Genomic_DNA"/>
</dbReference>
<evidence type="ECO:0000256" key="2">
    <source>
        <dbReference type="ARBA" id="ARBA00010790"/>
    </source>
</evidence>
<keyword evidence="3" id="KW-0285">Flavoprotein</keyword>
<evidence type="ECO:0000256" key="3">
    <source>
        <dbReference type="ARBA" id="ARBA00022630"/>
    </source>
</evidence>
<dbReference type="AlphaFoldDB" id="A0A2A4JSK9"/>
<dbReference type="InterPro" id="IPR000172">
    <property type="entry name" value="GMC_OxRdtase_N"/>
</dbReference>
<sequence length="581" mass="65314">MDAAYSVSYFKKVENILRWLTILNLTAYEWPKPACVKDGAQFDFIVVGGGTAGCLIASRLVETGNVSVLLIEAGTYPPLESDMSGLFPFLKDTKYDWNFTSPCNEVAFKNHKDNVIHMSQGKMLGGSGSSGYGGYGHGYPHDFSEWVAITNDSSWSWEAVLPIYRANEKLIDEKILKSHDQYYGTKGKIYLGKKYYKRNRNFFNALKEIGYDYHLDINPDHPIGFTNLMFNIGNETRQSTAHKFLSPLKHHPNLYLLINTLATKLIFDNKKTAIGVEVITEDNKILRLKAKKEVIVTAGTIKSPQLLMLSGIGPKHHLENKGIKVVADLPVGYNFQDHINSILVYKMTKASLASNLGDPYQYPYVVFDGYVALNKSQRYPDYETICAHFGDSLTFEGLCAFFFSYNDEFCDTLNKGLDNKEALLVFITYLNPLSRGQILLTSTDPRDYPLIIPNYYSNSIDVDKHASYVADFNRVLNSTYFKQVEAELVDPKLKSCEGLERGTKEYWKCYTVGTADTAHYFVGTCAMGSVLDSKLRVYGVKNLRVADASVMPTNVRGLPQGTVMMIARKAADMIIKEHGLK</sequence>
<dbReference type="PROSITE" id="PS00624">
    <property type="entry name" value="GMC_OXRED_2"/>
    <property type="match status" value="1"/>
</dbReference>
<dbReference type="PIRSF" id="PIRSF000137">
    <property type="entry name" value="Alcohol_oxidase"/>
    <property type="match status" value="1"/>
</dbReference>
<proteinExistence type="inferred from homology"/>
<dbReference type="SUPFAM" id="SSF51905">
    <property type="entry name" value="FAD/NAD(P)-binding domain"/>
    <property type="match status" value="1"/>
</dbReference>
<dbReference type="Gene3D" id="3.50.50.60">
    <property type="entry name" value="FAD/NAD(P)-binding domain"/>
    <property type="match status" value="1"/>
</dbReference>
<dbReference type="STRING" id="7102.A0A2A4JSK9"/>
<dbReference type="Pfam" id="PF00732">
    <property type="entry name" value="GMC_oxred_N"/>
    <property type="match status" value="1"/>
</dbReference>
<dbReference type="InterPro" id="IPR012132">
    <property type="entry name" value="GMC_OxRdtase"/>
</dbReference>
<evidence type="ECO:0000256" key="4">
    <source>
        <dbReference type="ARBA" id="ARBA00022827"/>
    </source>
</evidence>
<dbReference type="GO" id="GO:0016614">
    <property type="term" value="F:oxidoreductase activity, acting on CH-OH group of donors"/>
    <property type="evidence" value="ECO:0007669"/>
    <property type="project" value="InterPro"/>
</dbReference>
<feature type="domain" description="Glucose-methanol-choline oxidoreductase N-terminal" evidence="6">
    <location>
        <begin position="299"/>
        <end position="313"/>
    </location>
</feature>
<comment type="similarity">
    <text evidence="2">Belongs to the GMC oxidoreductase family.</text>
</comment>